<keyword evidence="3" id="KW-1185">Reference proteome</keyword>
<dbReference type="AlphaFoldDB" id="A0A0J1CQN0"/>
<evidence type="ECO:0000256" key="1">
    <source>
        <dbReference type="SAM" id="MobiDB-lite"/>
    </source>
</evidence>
<dbReference type="Proteomes" id="UP000035963">
    <property type="component" value="Unassembled WGS sequence"/>
</dbReference>
<evidence type="ECO:0000313" key="3">
    <source>
        <dbReference type="Proteomes" id="UP000035963"/>
    </source>
</evidence>
<protein>
    <submittedName>
        <fullName evidence="2">Uncharacterized protein</fullName>
    </submittedName>
</protein>
<accession>A0A0J1CQN0</accession>
<feature type="region of interest" description="Disordered" evidence="1">
    <location>
        <begin position="1"/>
        <end position="35"/>
    </location>
</feature>
<feature type="compositionally biased region" description="Low complexity" evidence="1">
    <location>
        <begin position="26"/>
        <end position="35"/>
    </location>
</feature>
<comment type="caution">
    <text evidence="2">The sequence shown here is derived from an EMBL/GenBank/DDBJ whole genome shotgun (WGS) entry which is preliminary data.</text>
</comment>
<reference evidence="2 3" key="1">
    <citation type="journal article" date="2015" name="Genome Announc.">
        <title>Draft Genome Sequence of Burkholderia sp. Strain PML1(12), an Ectomycorrhizosphere-Inhabiting Bacterium with Effective Mineral-Weathering Ability.</title>
        <authorList>
            <person name="Uroz S."/>
            <person name="Oger P."/>
        </authorList>
    </citation>
    <scope>NUCLEOTIDE SEQUENCE [LARGE SCALE GENOMIC DNA]</scope>
    <source>
        <strain evidence="3">PML1(12)</strain>
    </source>
</reference>
<gene>
    <name evidence="2" type="ORF">EOS_27890</name>
</gene>
<dbReference type="PATRIC" id="fig|908627.4.peg.6237"/>
<organism evidence="2 3">
    <name type="scientific">Caballeronia mineralivorans PML1(12)</name>
    <dbReference type="NCBI Taxonomy" id="908627"/>
    <lineage>
        <taxon>Bacteria</taxon>
        <taxon>Pseudomonadati</taxon>
        <taxon>Pseudomonadota</taxon>
        <taxon>Betaproteobacteria</taxon>
        <taxon>Burkholderiales</taxon>
        <taxon>Burkholderiaceae</taxon>
        <taxon>Caballeronia</taxon>
    </lineage>
</organism>
<feature type="compositionally biased region" description="Polar residues" evidence="1">
    <location>
        <begin position="1"/>
        <end position="10"/>
    </location>
</feature>
<dbReference type="EMBL" id="AEJF01000168">
    <property type="protein sequence ID" value="KLU22954.1"/>
    <property type="molecule type" value="Genomic_DNA"/>
</dbReference>
<evidence type="ECO:0000313" key="2">
    <source>
        <dbReference type="EMBL" id="KLU22954.1"/>
    </source>
</evidence>
<name>A0A0J1CQN0_9BURK</name>
<proteinExistence type="predicted"/>
<sequence>MAQNGQQLPQDKQIAAPSETQQAIRATASAASGGNAAQASALTAKATAELPKDGSYLPSSVNTLYRNAEGLLRSGNTAEHAVGYAIASKLAEATGFGDAQGPGRRLQRRDAFLSRLVLA</sequence>